<comment type="similarity">
    <text evidence="2">Belongs to the Necrosis inducing protein (NPP1) family.</text>
</comment>
<dbReference type="Proteomes" id="UP000434957">
    <property type="component" value="Unassembled WGS sequence"/>
</dbReference>
<name>A0A6A3KYX1_9STRA</name>
<evidence type="ECO:0000313" key="5">
    <source>
        <dbReference type="EMBL" id="KAE9012581.1"/>
    </source>
</evidence>
<organism evidence="5 10">
    <name type="scientific">Phytophthora rubi</name>
    <dbReference type="NCBI Taxonomy" id="129364"/>
    <lineage>
        <taxon>Eukaryota</taxon>
        <taxon>Sar</taxon>
        <taxon>Stramenopiles</taxon>
        <taxon>Oomycota</taxon>
        <taxon>Peronosporomycetes</taxon>
        <taxon>Peronosporales</taxon>
        <taxon>Peronosporaceae</taxon>
        <taxon>Phytophthora</taxon>
    </lineage>
</organism>
<evidence type="ECO:0000256" key="4">
    <source>
        <dbReference type="ARBA" id="ARBA00023026"/>
    </source>
</evidence>
<dbReference type="AlphaFoldDB" id="A0A6A3KYX1"/>
<evidence type="ECO:0000313" key="10">
    <source>
        <dbReference type="Proteomes" id="UP000435112"/>
    </source>
</evidence>
<comment type="subcellular location">
    <subcellularLocation>
        <location evidence="1">Secreted</location>
    </subcellularLocation>
</comment>
<dbReference type="EMBL" id="QXFT01001120">
    <property type="protein sequence ID" value="KAE9328274.1"/>
    <property type="molecule type" value="Genomic_DNA"/>
</dbReference>
<dbReference type="Pfam" id="PF05630">
    <property type="entry name" value="NPP1"/>
    <property type="match status" value="1"/>
</dbReference>
<keyword evidence="9" id="KW-1185">Reference proteome</keyword>
<evidence type="ECO:0000256" key="1">
    <source>
        <dbReference type="ARBA" id="ARBA00004613"/>
    </source>
</evidence>
<gene>
    <name evidence="6" type="ORF">PR001_g14937</name>
    <name evidence="5" type="ORF">PR002_g14761</name>
    <name evidence="7" type="ORF">PR003_g15825</name>
</gene>
<dbReference type="Proteomes" id="UP000435112">
    <property type="component" value="Unassembled WGS sequence"/>
</dbReference>
<evidence type="ECO:0000256" key="3">
    <source>
        <dbReference type="ARBA" id="ARBA00022525"/>
    </source>
</evidence>
<sequence length="151" mass="17065">MYAWYFPKDMYNQLSGMKGHRHNWVSAVVWLDNPAFEKPKILAVSTSLTNGEYSTLKDGPPECGRWSCAPPFNDYINVTSPMLAYGVGTDQGSWLIRTTERFGELQDLVMWEQLTEAARGALSETDFGEKAKVPFIDANFDTNLEASRPFL</sequence>
<evidence type="ECO:0000313" key="6">
    <source>
        <dbReference type="EMBL" id="KAE9015267.1"/>
    </source>
</evidence>
<dbReference type="EMBL" id="QXFV01001098">
    <property type="protein sequence ID" value="KAE9015267.1"/>
    <property type="molecule type" value="Genomic_DNA"/>
</dbReference>
<reference evidence="8 10" key="1">
    <citation type="submission" date="2018-09" db="EMBL/GenBank/DDBJ databases">
        <title>Genomic investigation of the strawberry pathogen Phytophthora fragariae indicates pathogenicity is determined by transcriptional variation in three key races.</title>
        <authorList>
            <person name="Adams T.M."/>
            <person name="Armitage A.D."/>
            <person name="Sobczyk M.K."/>
            <person name="Bates H.J."/>
            <person name="Dunwell J.M."/>
            <person name="Nellist C.F."/>
            <person name="Harrison R.J."/>
        </authorList>
    </citation>
    <scope>NUCLEOTIDE SEQUENCE [LARGE SCALE GENOMIC DNA]</scope>
    <source>
        <strain evidence="6 8">SCRP249</strain>
        <strain evidence="5 10">SCRP324</strain>
        <strain evidence="7 9">SCRP333</strain>
    </source>
</reference>
<dbReference type="InterPro" id="IPR008701">
    <property type="entry name" value="NPP1"/>
</dbReference>
<dbReference type="EMBL" id="QXFU01001039">
    <property type="protein sequence ID" value="KAE9012581.1"/>
    <property type="molecule type" value="Genomic_DNA"/>
</dbReference>
<dbReference type="GO" id="GO:0005576">
    <property type="term" value="C:extracellular region"/>
    <property type="evidence" value="ECO:0007669"/>
    <property type="project" value="UniProtKB-SubCell"/>
</dbReference>
<dbReference type="OrthoDB" id="89316at2759"/>
<keyword evidence="3" id="KW-0964">Secreted</keyword>
<evidence type="ECO:0000313" key="7">
    <source>
        <dbReference type="EMBL" id="KAE9328274.1"/>
    </source>
</evidence>
<dbReference type="PANTHER" id="PTHR33657">
    <property type="entry name" value="DOMAIN PROTEIN, PUTATIVE (AFU_ORTHOLOGUE AFUA_5G00600)-RELATED"/>
    <property type="match status" value="1"/>
</dbReference>
<evidence type="ECO:0000313" key="9">
    <source>
        <dbReference type="Proteomes" id="UP000434957"/>
    </source>
</evidence>
<evidence type="ECO:0000313" key="8">
    <source>
        <dbReference type="Proteomes" id="UP000429607"/>
    </source>
</evidence>
<comment type="caution">
    <text evidence="5">The sequence shown here is derived from an EMBL/GenBank/DDBJ whole genome shotgun (WGS) entry which is preliminary data.</text>
</comment>
<evidence type="ECO:0000256" key="2">
    <source>
        <dbReference type="ARBA" id="ARBA00009520"/>
    </source>
</evidence>
<keyword evidence="4" id="KW-0843">Virulence</keyword>
<protein>
    <submittedName>
        <fullName evidence="5">Uncharacterized protein</fullName>
    </submittedName>
</protein>
<dbReference type="Proteomes" id="UP000429607">
    <property type="component" value="Unassembled WGS sequence"/>
</dbReference>
<accession>A0A6A3KYX1</accession>
<dbReference type="PANTHER" id="PTHR33657:SF8">
    <property type="entry name" value="DOMAIN PROTEIN, PUTATIVE (AFU_ORTHOLOGUE AFUA_5G00600)-RELATED"/>
    <property type="match status" value="1"/>
</dbReference>
<proteinExistence type="inferred from homology"/>